<keyword evidence="1" id="KW-1133">Transmembrane helix</keyword>
<proteinExistence type="predicted"/>
<dbReference type="KEGG" id="ccos:Pan44_14560"/>
<dbReference type="PANTHER" id="PTHR33371">
    <property type="entry name" value="INTERMEMBRANE PHOSPHOLIPID TRANSPORT SYSTEM BINDING PROTEIN MLAD-RELATED"/>
    <property type="match status" value="1"/>
</dbReference>
<gene>
    <name evidence="3" type="ORF">Pan44_14560</name>
</gene>
<name>A0A517SBE2_9PLAN</name>
<dbReference type="EMBL" id="CP036271">
    <property type="protein sequence ID" value="QDT53439.1"/>
    <property type="molecule type" value="Genomic_DNA"/>
</dbReference>
<feature type="transmembrane region" description="Helical" evidence="1">
    <location>
        <begin position="22"/>
        <end position="42"/>
    </location>
</feature>
<keyword evidence="1" id="KW-0812">Transmembrane</keyword>
<dbReference type="PANTHER" id="PTHR33371:SF4">
    <property type="entry name" value="INTERMEMBRANE PHOSPHOLIPID TRANSPORT SYSTEM BINDING PROTEIN MLAD"/>
    <property type="match status" value="1"/>
</dbReference>
<dbReference type="InterPro" id="IPR052336">
    <property type="entry name" value="MlaD_Phospholipid_Transporter"/>
</dbReference>
<feature type="domain" description="Mce/MlaD" evidence="2">
    <location>
        <begin position="54"/>
        <end position="131"/>
    </location>
</feature>
<dbReference type="Gene3D" id="1.10.287.950">
    <property type="entry name" value="Methyl-accepting chemotaxis protein"/>
    <property type="match status" value="1"/>
</dbReference>
<organism evidence="3 4">
    <name type="scientific">Caulifigura coniformis</name>
    <dbReference type="NCBI Taxonomy" id="2527983"/>
    <lineage>
        <taxon>Bacteria</taxon>
        <taxon>Pseudomonadati</taxon>
        <taxon>Planctomycetota</taxon>
        <taxon>Planctomycetia</taxon>
        <taxon>Planctomycetales</taxon>
        <taxon>Planctomycetaceae</taxon>
        <taxon>Caulifigura</taxon>
    </lineage>
</organism>
<protein>
    <submittedName>
        <fullName evidence="3">Mce related protein</fullName>
    </submittedName>
</protein>
<keyword evidence="4" id="KW-1185">Reference proteome</keyword>
<dbReference type="Proteomes" id="UP000315700">
    <property type="component" value="Chromosome"/>
</dbReference>
<keyword evidence="1" id="KW-0472">Membrane</keyword>
<evidence type="ECO:0000256" key="1">
    <source>
        <dbReference type="SAM" id="Phobius"/>
    </source>
</evidence>
<dbReference type="Pfam" id="PF02470">
    <property type="entry name" value="MlaD"/>
    <property type="match status" value="1"/>
</dbReference>
<evidence type="ECO:0000259" key="2">
    <source>
        <dbReference type="Pfam" id="PF02470"/>
    </source>
</evidence>
<dbReference type="AlphaFoldDB" id="A0A517SBE2"/>
<accession>A0A517SBE2</accession>
<sequence length="402" mass="43489">MTIGQANVTKISTDGTMNERQFHFRVGLFVFSGMVTCLVLVLRFTEIQKYWRETYRVAVQFNQAPGVYRGTPVRLNGIPIGSVSEVKLGKGGDDAGVLVILEIHGDRPLRIDSKPLLVRSLFGDATIEFTAGTSPEILPPNKRLIGENSPDPLEAIGRLEMRVDETLAAFQATSKEWQTVASNINRIVDQNQGRIEEVVGQAAVAIEEFTKTMRSADRALSQAGDLLGDPKFQANLRSVADELPAVARETRETIAAARETVTSAKVAIQKVSESLDHIAKATDPLAAHSASMTVKLDHSLGQLDSLLTELNKFSQIINSPNGTIQRFAADPALYENLNRSAAALTVLLRNLEPTMGDLRIFADRIARHPEVLGVSGAIKGSSGVKEAANNAVQQAGAARVTQ</sequence>
<evidence type="ECO:0000313" key="4">
    <source>
        <dbReference type="Proteomes" id="UP000315700"/>
    </source>
</evidence>
<dbReference type="InterPro" id="IPR003399">
    <property type="entry name" value="Mce/MlaD"/>
</dbReference>
<reference evidence="3 4" key="1">
    <citation type="submission" date="2019-02" db="EMBL/GenBank/DDBJ databases">
        <title>Deep-cultivation of Planctomycetes and their phenomic and genomic characterization uncovers novel biology.</title>
        <authorList>
            <person name="Wiegand S."/>
            <person name="Jogler M."/>
            <person name="Boedeker C."/>
            <person name="Pinto D."/>
            <person name="Vollmers J."/>
            <person name="Rivas-Marin E."/>
            <person name="Kohn T."/>
            <person name="Peeters S.H."/>
            <person name="Heuer A."/>
            <person name="Rast P."/>
            <person name="Oberbeckmann S."/>
            <person name="Bunk B."/>
            <person name="Jeske O."/>
            <person name="Meyerdierks A."/>
            <person name="Storesund J.E."/>
            <person name="Kallscheuer N."/>
            <person name="Luecker S."/>
            <person name="Lage O.M."/>
            <person name="Pohl T."/>
            <person name="Merkel B.J."/>
            <person name="Hornburger P."/>
            <person name="Mueller R.-W."/>
            <person name="Bruemmer F."/>
            <person name="Labrenz M."/>
            <person name="Spormann A.M."/>
            <person name="Op den Camp H."/>
            <person name="Overmann J."/>
            <person name="Amann R."/>
            <person name="Jetten M.S.M."/>
            <person name="Mascher T."/>
            <person name="Medema M.H."/>
            <person name="Devos D.P."/>
            <person name="Kaster A.-K."/>
            <person name="Ovreas L."/>
            <person name="Rohde M."/>
            <person name="Galperin M.Y."/>
            <person name="Jogler C."/>
        </authorList>
    </citation>
    <scope>NUCLEOTIDE SEQUENCE [LARGE SCALE GENOMIC DNA]</scope>
    <source>
        <strain evidence="3 4">Pan44</strain>
    </source>
</reference>
<evidence type="ECO:0000313" key="3">
    <source>
        <dbReference type="EMBL" id="QDT53439.1"/>
    </source>
</evidence>
<dbReference type="InParanoid" id="A0A517SBE2"/>